<name>A0AA97I7X3_9MICO</name>
<gene>
    <name evidence="1" type="ORF">N8K70_05310</name>
</gene>
<keyword evidence="2" id="KW-1185">Reference proteome</keyword>
<evidence type="ECO:0000313" key="1">
    <source>
        <dbReference type="EMBL" id="WOF24092.1"/>
    </source>
</evidence>
<sequence>MNMTASGGRKTSLRARIREAGGFYQWFNTTLIRLAGPAQLGEGRGTPCHRCGADKADHVLVDGELHCPSA</sequence>
<accession>A0AA97I7X3</accession>
<dbReference type="EMBL" id="CP118157">
    <property type="protein sequence ID" value="WOF24092.1"/>
    <property type="molecule type" value="Genomic_DNA"/>
</dbReference>
<evidence type="ECO:0000313" key="2">
    <source>
        <dbReference type="Proteomes" id="UP001305498"/>
    </source>
</evidence>
<organism evidence="1 2">
    <name type="scientific">Microbacterium betulae</name>
    <dbReference type="NCBI Taxonomy" id="2981139"/>
    <lineage>
        <taxon>Bacteria</taxon>
        <taxon>Bacillati</taxon>
        <taxon>Actinomycetota</taxon>
        <taxon>Actinomycetes</taxon>
        <taxon>Micrococcales</taxon>
        <taxon>Microbacteriaceae</taxon>
        <taxon>Microbacterium</taxon>
    </lineage>
</organism>
<dbReference type="Proteomes" id="UP001305498">
    <property type="component" value="Chromosome"/>
</dbReference>
<dbReference type="AlphaFoldDB" id="A0AA97I7X3"/>
<dbReference type="KEGG" id="mbet:N8K70_05310"/>
<protein>
    <submittedName>
        <fullName evidence="1">Uncharacterized protein</fullName>
    </submittedName>
</protein>
<proteinExistence type="predicted"/>
<reference evidence="1 2" key="1">
    <citation type="submission" date="2023-02" db="EMBL/GenBank/DDBJ databases">
        <title>Microbacterium betulae sp. nov., isolated from birch wood.</title>
        <authorList>
            <person name="Pasciak M."/>
            <person name="Pawlik K.J."/>
            <person name="Martynowski D."/>
            <person name="Laczmanski L."/>
            <person name="Ciekot J."/>
            <person name="Szponar B."/>
            <person name="Wojcik-Fatla A."/>
            <person name="Mackiewicz B."/>
            <person name="Farian E."/>
            <person name="Cholewa G."/>
            <person name="Cholewa A."/>
            <person name="Dutkiewicz J."/>
        </authorList>
    </citation>
    <scope>NUCLEOTIDE SEQUENCE [LARGE SCALE GENOMIC DNA]</scope>
    <source>
        <strain evidence="1 2">AB</strain>
    </source>
</reference>